<evidence type="ECO:0000256" key="2">
    <source>
        <dbReference type="ARBA" id="ARBA00022840"/>
    </source>
</evidence>
<reference evidence="6 7" key="1">
    <citation type="submission" date="2015-02" db="EMBL/GenBank/DDBJ databases">
        <title>Evolution of amylase-binding proteins of oral streptococcal species.</title>
        <authorList>
            <person name="Haase E.M."/>
        </authorList>
    </citation>
    <scope>NUCLEOTIDE SEQUENCE [LARGE SCALE GENOMIC DNA]</scope>
    <source>
        <strain evidence="6 7">COL85/1862</strain>
    </source>
</reference>
<dbReference type="RefSeq" id="WP_045592629.1">
    <property type="nucleotide sequence ID" value="NZ_JYGM01000008.1"/>
</dbReference>
<dbReference type="PROSITE" id="PS51192">
    <property type="entry name" value="HELICASE_ATP_BIND_1"/>
    <property type="match status" value="1"/>
</dbReference>
<dbReference type="GO" id="GO:0006302">
    <property type="term" value="P:double-strand break repair"/>
    <property type="evidence" value="ECO:0007669"/>
    <property type="project" value="TreeGrafter"/>
</dbReference>
<dbReference type="GO" id="GO:0043138">
    <property type="term" value="F:3'-5' DNA helicase activity"/>
    <property type="evidence" value="ECO:0007669"/>
    <property type="project" value="TreeGrafter"/>
</dbReference>
<dbReference type="Pfam" id="PF00271">
    <property type="entry name" value="Helicase_C"/>
    <property type="match status" value="1"/>
</dbReference>
<sequence length="432" mass="49731">MKVNPNYLGRLFTEKELTEEERQMAEKLPTMRKEKGKLFCQRCNSSILEEWHLPIGAYYCRECLLMKRVRSDQALYYFPQEDFPKQDVLKWRGQLTSFQEKVSEGLLQAVDRQEPTLVHAVTGAGKTEMIYQVVAKVINDGGAVCLASPRIDVCLELYKRLQNDFSCEIALLHGESESYFRTPLVVATTHQLLKFYHAFDLLIVDEVDAFPYVDNSVLYYAVNQCVKEEGLRIFLTATSTDELDKKVRTGELKRLSLPRRFHGNPLIIPKPVWLSDFNRYIEKSQLSPKLKSYIKKQRRTDYPLLIFASEIKKGEKLKKLLQEQFPNENIGFVSSVTENRLEQVQAFRDGELTILISTTILERGVTFPCVDVFVVEANHRLFTKSSLIQIGGRVGRSMDRPTGELLFFHDGLNVSIKKAIKEIKQMNKEAGL</sequence>
<dbReference type="SUPFAM" id="SSF52540">
    <property type="entry name" value="P-loop containing nucleoside triphosphate hydrolases"/>
    <property type="match status" value="1"/>
</dbReference>
<keyword evidence="6" id="KW-0347">Helicase</keyword>
<keyword evidence="6" id="KW-0378">Hydrolase</keyword>
<dbReference type="GO" id="GO:0006270">
    <property type="term" value="P:DNA replication initiation"/>
    <property type="evidence" value="ECO:0007669"/>
    <property type="project" value="TreeGrafter"/>
</dbReference>
<dbReference type="GO" id="GO:0006310">
    <property type="term" value="P:DNA recombination"/>
    <property type="evidence" value="ECO:0007669"/>
    <property type="project" value="TreeGrafter"/>
</dbReference>
<comment type="caution">
    <text evidence="6">The sequence shown here is derived from an EMBL/GenBank/DDBJ whole genome shotgun (WGS) entry which is preliminary data.</text>
</comment>
<feature type="domain" description="Helicase ATP-binding" evidence="4">
    <location>
        <begin position="107"/>
        <end position="257"/>
    </location>
</feature>
<proteinExistence type="predicted"/>
<evidence type="ECO:0000313" key="6">
    <source>
        <dbReference type="EMBL" id="KJQ62718.1"/>
    </source>
</evidence>
<keyword evidence="2" id="KW-0067">ATP-binding</keyword>
<dbReference type="SMART" id="SM00487">
    <property type="entry name" value="DEXDc"/>
    <property type="match status" value="1"/>
</dbReference>
<dbReference type="PANTHER" id="PTHR30580:SF1">
    <property type="entry name" value="COMF OPERON PROTEIN 1"/>
    <property type="match status" value="1"/>
</dbReference>
<dbReference type="Proteomes" id="UP000033657">
    <property type="component" value="Unassembled WGS sequence"/>
</dbReference>
<dbReference type="GO" id="GO:0005524">
    <property type="term" value="F:ATP binding"/>
    <property type="evidence" value="ECO:0007669"/>
    <property type="project" value="UniProtKB-KW"/>
</dbReference>
<evidence type="ECO:0000256" key="1">
    <source>
        <dbReference type="ARBA" id="ARBA00022741"/>
    </source>
</evidence>
<dbReference type="PATRIC" id="fig|28037.209.peg.1215"/>
<evidence type="ECO:0000259" key="5">
    <source>
        <dbReference type="PROSITE" id="PS51194"/>
    </source>
</evidence>
<keyword evidence="3" id="KW-0238">DNA-binding</keyword>
<dbReference type="InterPro" id="IPR027417">
    <property type="entry name" value="P-loop_NTPase"/>
</dbReference>
<name>A0A0F2CVH5_STROR</name>
<organism evidence="6 7">
    <name type="scientific">Streptococcus oralis subsp. oralis</name>
    <dbReference type="NCBI Taxonomy" id="1891914"/>
    <lineage>
        <taxon>Bacteria</taxon>
        <taxon>Bacillati</taxon>
        <taxon>Bacillota</taxon>
        <taxon>Bacilli</taxon>
        <taxon>Lactobacillales</taxon>
        <taxon>Streptococcaceae</taxon>
        <taxon>Streptococcus</taxon>
    </lineage>
</organism>
<evidence type="ECO:0000313" key="7">
    <source>
        <dbReference type="Proteomes" id="UP000033657"/>
    </source>
</evidence>
<protein>
    <submittedName>
        <fullName evidence="6">Helicase</fullName>
    </submittedName>
</protein>
<dbReference type="PANTHER" id="PTHR30580">
    <property type="entry name" value="PRIMOSOMAL PROTEIN N"/>
    <property type="match status" value="1"/>
</dbReference>
<dbReference type="GO" id="GO:0003677">
    <property type="term" value="F:DNA binding"/>
    <property type="evidence" value="ECO:0007669"/>
    <property type="project" value="UniProtKB-KW"/>
</dbReference>
<dbReference type="OrthoDB" id="2077914at2"/>
<dbReference type="AlphaFoldDB" id="A0A0F2CVH5"/>
<dbReference type="EMBL" id="JYGM01000008">
    <property type="protein sequence ID" value="KJQ62718.1"/>
    <property type="molecule type" value="Genomic_DNA"/>
</dbReference>
<dbReference type="InterPro" id="IPR001650">
    <property type="entry name" value="Helicase_C-like"/>
</dbReference>
<dbReference type="CDD" id="cd17925">
    <property type="entry name" value="DEXDc_ComFA"/>
    <property type="match status" value="1"/>
</dbReference>
<accession>A0A0F2CVH5</accession>
<keyword evidence="1" id="KW-0547">Nucleotide-binding</keyword>
<dbReference type="InterPro" id="IPR014001">
    <property type="entry name" value="Helicase_ATP-bd"/>
</dbReference>
<dbReference type="PROSITE" id="PS51194">
    <property type="entry name" value="HELICASE_CTER"/>
    <property type="match status" value="1"/>
</dbReference>
<dbReference type="SMART" id="SM00490">
    <property type="entry name" value="HELICc"/>
    <property type="match status" value="1"/>
</dbReference>
<feature type="domain" description="Helicase C-terminal" evidence="5">
    <location>
        <begin position="289"/>
        <end position="432"/>
    </location>
</feature>
<dbReference type="Pfam" id="PF00270">
    <property type="entry name" value="DEAD"/>
    <property type="match status" value="1"/>
</dbReference>
<dbReference type="InterPro" id="IPR011545">
    <property type="entry name" value="DEAD/DEAH_box_helicase_dom"/>
</dbReference>
<gene>
    <name evidence="6" type="primary">comFA</name>
    <name evidence="6" type="ORF">TZ87_01247</name>
</gene>
<dbReference type="Gene3D" id="3.40.50.300">
    <property type="entry name" value="P-loop containing nucleotide triphosphate hydrolases"/>
    <property type="match status" value="2"/>
</dbReference>
<evidence type="ECO:0000259" key="4">
    <source>
        <dbReference type="PROSITE" id="PS51192"/>
    </source>
</evidence>
<evidence type="ECO:0000256" key="3">
    <source>
        <dbReference type="ARBA" id="ARBA00023125"/>
    </source>
</evidence>